<dbReference type="OrthoDB" id="1929813at2759"/>
<evidence type="ECO:0000256" key="5">
    <source>
        <dbReference type="ARBA" id="ARBA00023163"/>
    </source>
</evidence>
<keyword evidence="6 8" id="KW-0539">Nucleus</keyword>
<evidence type="ECO:0000256" key="3">
    <source>
        <dbReference type="ARBA" id="ARBA00020629"/>
    </source>
</evidence>
<dbReference type="PANTHER" id="PTHR13208">
    <property type="entry name" value="MEDIATOR OF RNA POLYMERASE II TRANSCRIPTION SUBUNIT 4"/>
    <property type="match status" value="1"/>
</dbReference>
<evidence type="ECO:0000313" key="11">
    <source>
        <dbReference type="Proteomes" id="UP000054144"/>
    </source>
</evidence>
<keyword evidence="11" id="KW-1185">Reference proteome</keyword>
<comment type="function">
    <text evidence="8">Component of the Mediator complex, a coactivator involved in the regulated transcription of nearly all RNA polymerase II-dependent genes. Mediator functions as a bridge to convey information from gene-specific regulatory proteins to the basal RNA polymerase II transcription machinery. Mediator is recruited to promoters by direct interactions with regulatory proteins and serves as a scaffold for the assembly of a functional preinitiation complex with RNA polymerase II and the general transcription factors.</text>
</comment>
<evidence type="ECO:0000256" key="1">
    <source>
        <dbReference type="ARBA" id="ARBA00004123"/>
    </source>
</evidence>
<keyword evidence="5 8" id="KW-0804">Transcription</keyword>
<evidence type="ECO:0000256" key="2">
    <source>
        <dbReference type="ARBA" id="ARBA00009626"/>
    </source>
</evidence>
<dbReference type="GO" id="GO:0006357">
    <property type="term" value="P:regulation of transcription by RNA polymerase II"/>
    <property type="evidence" value="ECO:0007669"/>
    <property type="project" value="InterPro"/>
</dbReference>
<dbReference type="InterPro" id="IPR019258">
    <property type="entry name" value="Mediator_Med4"/>
</dbReference>
<dbReference type="Pfam" id="PF10018">
    <property type="entry name" value="Med4"/>
    <property type="match status" value="1"/>
</dbReference>
<name>A0A0D7A2B3_9AGAR</name>
<evidence type="ECO:0000256" key="9">
    <source>
        <dbReference type="SAM" id="MobiDB-lite"/>
    </source>
</evidence>
<dbReference type="GO" id="GO:0070847">
    <property type="term" value="C:core mediator complex"/>
    <property type="evidence" value="ECO:0007669"/>
    <property type="project" value="TreeGrafter"/>
</dbReference>
<dbReference type="Proteomes" id="UP000054144">
    <property type="component" value="Unassembled WGS sequence"/>
</dbReference>
<evidence type="ECO:0000256" key="7">
    <source>
        <dbReference type="ARBA" id="ARBA00031257"/>
    </source>
</evidence>
<accession>A0A0D7A2B3</accession>
<protein>
    <recommendedName>
        <fullName evidence="3 8">Mediator of RNA polymerase II transcription subunit 4</fullName>
    </recommendedName>
    <alternativeName>
        <fullName evidence="7 8">Mediator complex subunit 4</fullName>
    </alternativeName>
</protein>
<proteinExistence type="inferred from homology"/>
<dbReference type="EMBL" id="KN882118">
    <property type="protein sequence ID" value="KIY43081.1"/>
    <property type="molecule type" value="Genomic_DNA"/>
</dbReference>
<comment type="subunit">
    <text evidence="8">Component of the Mediator complex.</text>
</comment>
<sequence length="225" mass="24808">MSSMLLDPLLELESLAHSLFLSLSPPQRKPPPAPPLSAFLDIDRTLTEALDIAHKHQARQRTIEALQQEILELDSRWREICTQLMEDKQTLEEMVSEGDERVKATEDAKKAAIPYPELLTYAQALSAFTSAPPNISDTSAPAAGAPPPVFFPPFPNEEKMRRGRLNDEAPLGPAGQTHSVSRPVVPDQATVEADGPMPRGANPYRQGAWSQLLDFELDLDLNPDL</sequence>
<organism evidence="10 11">
    <name type="scientific">Fistulina hepatica ATCC 64428</name>
    <dbReference type="NCBI Taxonomy" id="1128425"/>
    <lineage>
        <taxon>Eukaryota</taxon>
        <taxon>Fungi</taxon>
        <taxon>Dikarya</taxon>
        <taxon>Basidiomycota</taxon>
        <taxon>Agaricomycotina</taxon>
        <taxon>Agaricomycetes</taxon>
        <taxon>Agaricomycetidae</taxon>
        <taxon>Agaricales</taxon>
        <taxon>Fistulinaceae</taxon>
        <taxon>Fistulina</taxon>
    </lineage>
</organism>
<keyword evidence="4 8" id="KW-0805">Transcription regulation</keyword>
<evidence type="ECO:0000256" key="6">
    <source>
        <dbReference type="ARBA" id="ARBA00023242"/>
    </source>
</evidence>
<reference evidence="10 11" key="1">
    <citation type="journal article" date="2015" name="Fungal Genet. Biol.">
        <title>Evolution of novel wood decay mechanisms in Agaricales revealed by the genome sequences of Fistulina hepatica and Cylindrobasidium torrendii.</title>
        <authorList>
            <person name="Floudas D."/>
            <person name="Held B.W."/>
            <person name="Riley R."/>
            <person name="Nagy L.G."/>
            <person name="Koehler G."/>
            <person name="Ransdell A.S."/>
            <person name="Younus H."/>
            <person name="Chow J."/>
            <person name="Chiniquy J."/>
            <person name="Lipzen A."/>
            <person name="Tritt A."/>
            <person name="Sun H."/>
            <person name="Haridas S."/>
            <person name="LaButti K."/>
            <person name="Ohm R.A."/>
            <person name="Kues U."/>
            <person name="Blanchette R.A."/>
            <person name="Grigoriev I.V."/>
            <person name="Minto R.E."/>
            <person name="Hibbett D.S."/>
        </authorList>
    </citation>
    <scope>NUCLEOTIDE SEQUENCE [LARGE SCALE GENOMIC DNA]</scope>
    <source>
        <strain evidence="10 11">ATCC 64428</strain>
    </source>
</reference>
<gene>
    <name evidence="8" type="primary">MED4</name>
    <name evidence="10" type="ORF">FISHEDRAFT_54188</name>
</gene>
<evidence type="ECO:0000313" key="10">
    <source>
        <dbReference type="EMBL" id="KIY43081.1"/>
    </source>
</evidence>
<comment type="similarity">
    <text evidence="2 8">Belongs to the Mediator complex subunit 4 family.</text>
</comment>
<dbReference type="GO" id="GO:0016592">
    <property type="term" value="C:mediator complex"/>
    <property type="evidence" value="ECO:0007669"/>
    <property type="project" value="InterPro"/>
</dbReference>
<keyword evidence="8" id="KW-0010">Activator</keyword>
<dbReference type="PANTHER" id="PTHR13208:SF2">
    <property type="entry name" value="MEDIATOR OF RNA POLYMERASE II TRANSCRIPTION SUBUNIT 4"/>
    <property type="match status" value="1"/>
</dbReference>
<evidence type="ECO:0000256" key="4">
    <source>
        <dbReference type="ARBA" id="ARBA00023015"/>
    </source>
</evidence>
<comment type="subcellular location">
    <subcellularLocation>
        <location evidence="1 8">Nucleus</location>
    </subcellularLocation>
</comment>
<dbReference type="AlphaFoldDB" id="A0A0D7A2B3"/>
<evidence type="ECO:0000256" key="8">
    <source>
        <dbReference type="RuleBase" id="RU364141"/>
    </source>
</evidence>
<dbReference type="GO" id="GO:0003712">
    <property type="term" value="F:transcription coregulator activity"/>
    <property type="evidence" value="ECO:0007669"/>
    <property type="project" value="InterPro"/>
</dbReference>
<feature type="region of interest" description="Disordered" evidence="9">
    <location>
        <begin position="165"/>
        <end position="205"/>
    </location>
</feature>